<keyword evidence="2" id="KW-0812">Transmembrane</keyword>
<dbReference type="EMBL" id="DS656347">
    <property type="protein sequence ID" value="EEC02785.1"/>
    <property type="molecule type" value="Genomic_DNA"/>
</dbReference>
<evidence type="ECO:0000313" key="5">
    <source>
        <dbReference type="Proteomes" id="UP000001555"/>
    </source>
</evidence>
<dbReference type="AlphaFoldDB" id="B7P863"/>
<dbReference type="PaxDb" id="6945-B7P863"/>
<dbReference type="InParanoid" id="B7P863"/>
<dbReference type="Proteomes" id="UP000001555">
    <property type="component" value="Unassembled WGS sequence"/>
</dbReference>
<dbReference type="EnsemblMetazoa" id="ISCW003044-RA">
    <property type="protein sequence ID" value="ISCW003044-PA"/>
    <property type="gene ID" value="ISCW003044"/>
</dbReference>
<dbReference type="HOGENOM" id="CLU_526071_0_0_1"/>
<reference evidence="4" key="2">
    <citation type="submission" date="2020-05" db="UniProtKB">
        <authorList>
            <consortium name="EnsemblMetazoa"/>
        </authorList>
    </citation>
    <scope>IDENTIFICATION</scope>
    <source>
        <strain evidence="4">wikel</strain>
    </source>
</reference>
<feature type="transmembrane region" description="Helical" evidence="2">
    <location>
        <begin position="491"/>
        <end position="515"/>
    </location>
</feature>
<sequence>MADDDDDEEKKGKAAKAKKGSGKDKGDKKGKKGKSSGESTSEKDEKKGDKSSKKSVSPKRTPSPQSLKGAPPLQVEEDKTLGSEPSATQKLVKRELEREEAVPPKERGPYRPPPPSEQMKRAMADTGPIYADRCYVEEYDDEEEGRNYVEVQMFERHRSDTRINEPVQQDRPAPQPMVVQAHYLAVPPPIPSRPPCFDDYYEDVPARQPQRQGMAQPVEYYEDRRMRAAQQSSYYDSYQEVTEREPMLQPSQRSDSSRPIMLPATTVVVNLSDTLGPSQPPPQRQIQTYAPVPAPGRSFRSYEDARASQRFQQGGTQVRTPITQQLRAIQQQNHAPMEDNVVTSTERVIYEVIRKRETSETLETSTDPETLQTNRPSQTTVRPLVSAYATSRTTHQATRSPGMSPSKSPAMSPQRISPMMARGPRPMQQGSRGYLPRAPSGDPQGRMAVQQTRTPVQYQQQYADRRAVTAVPIRLPRRRDEDMSLYPERSLILLLVFLFLFVLIVVIIAIIGMGYPCE</sequence>
<feature type="compositionally biased region" description="Polar residues" evidence="1">
    <location>
        <begin position="388"/>
        <end position="415"/>
    </location>
</feature>
<evidence type="ECO:0000256" key="2">
    <source>
        <dbReference type="SAM" id="Phobius"/>
    </source>
</evidence>
<keyword evidence="2" id="KW-1133">Transmembrane helix</keyword>
<evidence type="ECO:0000313" key="4">
    <source>
        <dbReference type="EnsemblMetazoa" id="ISCW003044-PA"/>
    </source>
</evidence>
<dbReference type="VEuPathDB" id="VectorBase:ISCI003044"/>
<protein>
    <submittedName>
        <fullName evidence="3 4">Uncharacterized protein</fullName>
    </submittedName>
</protein>
<dbReference type="EMBL" id="ABJB011083083">
    <property type="status" value="NOT_ANNOTATED_CDS"/>
    <property type="molecule type" value="Genomic_DNA"/>
</dbReference>
<organism>
    <name type="scientific">Ixodes scapularis</name>
    <name type="common">Black-legged tick</name>
    <name type="synonym">Deer tick</name>
    <dbReference type="NCBI Taxonomy" id="6945"/>
    <lineage>
        <taxon>Eukaryota</taxon>
        <taxon>Metazoa</taxon>
        <taxon>Ecdysozoa</taxon>
        <taxon>Arthropoda</taxon>
        <taxon>Chelicerata</taxon>
        <taxon>Arachnida</taxon>
        <taxon>Acari</taxon>
        <taxon>Parasitiformes</taxon>
        <taxon>Ixodida</taxon>
        <taxon>Ixodoidea</taxon>
        <taxon>Ixodidae</taxon>
        <taxon>Ixodinae</taxon>
        <taxon>Ixodes</taxon>
    </lineage>
</organism>
<keyword evidence="2" id="KW-0472">Membrane</keyword>
<accession>B7P863</accession>
<evidence type="ECO:0000256" key="1">
    <source>
        <dbReference type="SAM" id="MobiDB-lite"/>
    </source>
</evidence>
<feature type="compositionally biased region" description="Polar residues" evidence="1">
    <location>
        <begin position="361"/>
        <end position="381"/>
    </location>
</feature>
<feature type="region of interest" description="Disordered" evidence="1">
    <location>
        <begin position="273"/>
        <end position="316"/>
    </location>
</feature>
<feature type="compositionally biased region" description="Basic and acidic residues" evidence="1">
    <location>
        <begin position="92"/>
        <end position="109"/>
    </location>
</feature>
<gene>
    <name evidence="3" type="ORF">IscW_ISCW003044</name>
</gene>
<dbReference type="EMBL" id="ABJB010951846">
    <property type="status" value="NOT_ANNOTATED_CDS"/>
    <property type="molecule type" value="Genomic_DNA"/>
</dbReference>
<evidence type="ECO:0000313" key="3">
    <source>
        <dbReference type="EMBL" id="EEC02785.1"/>
    </source>
</evidence>
<dbReference type="EMBL" id="ABJB010538621">
    <property type="status" value="NOT_ANNOTATED_CDS"/>
    <property type="molecule type" value="Genomic_DNA"/>
</dbReference>
<feature type="region of interest" description="Disordered" evidence="1">
    <location>
        <begin position="1"/>
        <end position="120"/>
    </location>
</feature>
<feature type="region of interest" description="Disordered" evidence="1">
    <location>
        <begin position="359"/>
        <end position="452"/>
    </location>
</feature>
<keyword evidence="5" id="KW-1185">Reference proteome</keyword>
<proteinExistence type="predicted"/>
<name>B7P863_IXOSC</name>
<feature type="region of interest" description="Disordered" evidence="1">
    <location>
        <begin position="194"/>
        <end position="215"/>
    </location>
</feature>
<feature type="compositionally biased region" description="Basic and acidic residues" evidence="1">
    <location>
        <begin position="40"/>
        <end position="52"/>
    </location>
</feature>
<dbReference type="EMBL" id="ABJB010627702">
    <property type="status" value="NOT_ANNOTATED_CDS"/>
    <property type="molecule type" value="Genomic_DNA"/>
</dbReference>
<dbReference type="VEuPathDB" id="VectorBase:ISCW003044"/>
<reference evidence="3 5" key="1">
    <citation type="submission" date="2008-03" db="EMBL/GenBank/DDBJ databases">
        <title>Annotation of Ixodes scapularis.</title>
        <authorList>
            <consortium name="Ixodes scapularis Genome Project Consortium"/>
            <person name="Caler E."/>
            <person name="Hannick L.I."/>
            <person name="Bidwell S."/>
            <person name="Joardar V."/>
            <person name="Thiagarajan M."/>
            <person name="Amedeo P."/>
            <person name="Galinsky K.J."/>
            <person name="Schobel S."/>
            <person name="Inman J."/>
            <person name="Hostetler J."/>
            <person name="Miller J."/>
            <person name="Hammond M."/>
            <person name="Megy K."/>
            <person name="Lawson D."/>
            <person name="Kodira C."/>
            <person name="Sutton G."/>
            <person name="Meyer J."/>
            <person name="Hill C.A."/>
            <person name="Birren B."/>
            <person name="Nene V."/>
            <person name="Collins F."/>
            <person name="Alarcon-Chaidez F."/>
            <person name="Wikel S."/>
            <person name="Strausberg R."/>
        </authorList>
    </citation>
    <scope>NUCLEOTIDE SEQUENCE [LARGE SCALE GENOMIC DNA]</scope>
    <source>
        <strain evidence="5">Wikel</strain>
        <strain evidence="3">Wikel colony</strain>
    </source>
</reference>